<accession>A0A974D6M8</accession>
<dbReference type="OMA" id="QPPHWTG"/>
<dbReference type="Pfam" id="PF15124">
    <property type="entry name" value="FANCD2OS"/>
    <property type="match status" value="1"/>
</dbReference>
<protein>
    <recommendedName>
        <fullName evidence="3">FANCD2 opposite strand protein</fullName>
    </recommendedName>
</protein>
<dbReference type="Proteomes" id="UP000694892">
    <property type="component" value="Chromosome 4L"/>
</dbReference>
<proteinExistence type="predicted"/>
<sequence length="173" mass="20094">MAAYQLWSPWTPLDDHLQWLRQATPQKFSKHPFRGVWSSLYTTDVEKQACFHEIHINQDKVIKPGQSPHLARHLMHLKHVQSKVLKPQPVRLIGLNIVFGRMITIQPPKWTGSFRVSEKSAFSRVVIPKSEWPEGLKEAQTEMAIDTCKKLLRAILLLYATYKKCSFILQHSK</sequence>
<evidence type="ECO:0000313" key="2">
    <source>
        <dbReference type="Proteomes" id="UP000694892"/>
    </source>
</evidence>
<dbReference type="AlphaFoldDB" id="A0A974D6M8"/>
<name>A0A974D6M8_XENLA</name>
<reference evidence="2" key="1">
    <citation type="journal article" date="2016" name="Nature">
        <title>Genome evolution in the allotetraploid frog Xenopus laevis.</title>
        <authorList>
            <person name="Session A.M."/>
            <person name="Uno Y."/>
            <person name="Kwon T."/>
            <person name="Chapman J.A."/>
            <person name="Toyoda A."/>
            <person name="Takahashi S."/>
            <person name="Fukui A."/>
            <person name="Hikosaka A."/>
            <person name="Suzuki A."/>
            <person name="Kondo M."/>
            <person name="van Heeringen S.J."/>
            <person name="Quigley I."/>
            <person name="Heinz S."/>
            <person name="Ogino H."/>
            <person name="Ochi H."/>
            <person name="Hellsten U."/>
            <person name="Lyons J.B."/>
            <person name="Simakov O."/>
            <person name="Putnam N."/>
            <person name="Stites J."/>
            <person name="Kuroki Y."/>
            <person name="Tanaka T."/>
            <person name="Michiue T."/>
            <person name="Watanabe M."/>
            <person name="Bogdanovic O."/>
            <person name="Lister R."/>
            <person name="Georgiou G."/>
            <person name="Paranjpe S.S."/>
            <person name="van Kruijsbergen I."/>
            <person name="Shu S."/>
            <person name="Carlson J."/>
            <person name="Kinoshita T."/>
            <person name="Ohta Y."/>
            <person name="Mawaribuchi S."/>
            <person name="Jenkins J."/>
            <person name="Grimwood J."/>
            <person name="Schmutz J."/>
            <person name="Mitros T."/>
            <person name="Mozaffari S.V."/>
            <person name="Suzuki Y."/>
            <person name="Haramoto Y."/>
            <person name="Yamamoto T.S."/>
            <person name="Takagi C."/>
            <person name="Heald R."/>
            <person name="Miller K."/>
            <person name="Haudenschild C."/>
            <person name="Kitzman J."/>
            <person name="Nakayama T."/>
            <person name="Izutsu Y."/>
            <person name="Robert J."/>
            <person name="Fortriede J."/>
            <person name="Burns K."/>
            <person name="Lotay V."/>
            <person name="Karimi K."/>
            <person name="Yasuoka Y."/>
            <person name="Dichmann D.S."/>
            <person name="Flajnik M.F."/>
            <person name="Houston D.W."/>
            <person name="Shendure J."/>
            <person name="DuPasquier L."/>
            <person name="Vize P.D."/>
            <person name="Zorn A.M."/>
            <person name="Ito M."/>
            <person name="Marcotte E.M."/>
            <person name="Wallingford J.B."/>
            <person name="Ito Y."/>
            <person name="Asashima M."/>
            <person name="Ueno N."/>
            <person name="Matsuda Y."/>
            <person name="Veenstra G.J."/>
            <person name="Fujiyama A."/>
            <person name="Harland R.M."/>
            <person name="Taira M."/>
            <person name="Rokhsar D.S."/>
        </authorList>
    </citation>
    <scope>NUCLEOTIDE SEQUENCE [LARGE SCALE GENOMIC DNA]</scope>
    <source>
        <strain evidence="2">J</strain>
    </source>
</reference>
<gene>
    <name evidence="1" type="ORF">XELAEV_18023769mg</name>
</gene>
<dbReference type="EMBL" id="CM004472">
    <property type="protein sequence ID" value="OCT85600.1"/>
    <property type="molecule type" value="Genomic_DNA"/>
</dbReference>
<evidence type="ECO:0000313" key="1">
    <source>
        <dbReference type="EMBL" id="OCT85600.1"/>
    </source>
</evidence>
<evidence type="ECO:0008006" key="3">
    <source>
        <dbReference type="Google" id="ProtNLM"/>
    </source>
</evidence>
<dbReference type="InterPro" id="IPR027966">
    <property type="entry name" value="FANCD2OS"/>
</dbReference>
<organism evidence="1 2">
    <name type="scientific">Xenopus laevis</name>
    <name type="common">African clawed frog</name>
    <dbReference type="NCBI Taxonomy" id="8355"/>
    <lineage>
        <taxon>Eukaryota</taxon>
        <taxon>Metazoa</taxon>
        <taxon>Chordata</taxon>
        <taxon>Craniata</taxon>
        <taxon>Vertebrata</taxon>
        <taxon>Euteleostomi</taxon>
        <taxon>Amphibia</taxon>
        <taxon>Batrachia</taxon>
        <taxon>Anura</taxon>
        <taxon>Pipoidea</taxon>
        <taxon>Pipidae</taxon>
        <taxon>Xenopodinae</taxon>
        <taxon>Xenopus</taxon>
        <taxon>Xenopus</taxon>
    </lineage>
</organism>
<dbReference type="PANTHER" id="PTHR31036">
    <property type="entry name" value="FANCD2 OPPOSITE STRAND PROTEIN"/>
    <property type="match status" value="1"/>
</dbReference>
<dbReference type="PANTHER" id="PTHR31036:SF0">
    <property type="entry name" value="FANCD2 OPPOSITE STRAND PROTEIN"/>
    <property type="match status" value="1"/>
</dbReference>